<reference evidence="1" key="2">
    <citation type="journal article" date="2015" name="Fish Shellfish Immunol.">
        <title>Early steps in the European eel (Anguilla anguilla)-Vibrio vulnificus interaction in the gills: Role of the RtxA13 toxin.</title>
        <authorList>
            <person name="Callol A."/>
            <person name="Pajuelo D."/>
            <person name="Ebbesson L."/>
            <person name="Teles M."/>
            <person name="MacKenzie S."/>
            <person name="Amaro C."/>
        </authorList>
    </citation>
    <scope>NUCLEOTIDE SEQUENCE</scope>
</reference>
<dbReference type="AlphaFoldDB" id="A0A0E9RUL4"/>
<name>A0A0E9RUL4_ANGAN</name>
<organism evidence="1">
    <name type="scientific">Anguilla anguilla</name>
    <name type="common">European freshwater eel</name>
    <name type="synonym">Muraena anguilla</name>
    <dbReference type="NCBI Taxonomy" id="7936"/>
    <lineage>
        <taxon>Eukaryota</taxon>
        <taxon>Metazoa</taxon>
        <taxon>Chordata</taxon>
        <taxon>Craniata</taxon>
        <taxon>Vertebrata</taxon>
        <taxon>Euteleostomi</taxon>
        <taxon>Actinopterygii</taxon>
        <taxon>Neopterygii</taxon>
        <taxon>Teleostei</taxon>
        <taxon>Anguilliformes</taxon>
        <taxon>Anguillidae</taxon>
        <taxon>Anguilla</taxon>
    </lineage>
</organism>
<proteinExistence type="predicted"/>
<evidence type="ECO:0000313" key="1">
    <source>
        <dbReference type="EMBL" id="JAH31958.1"/>
    </source>
</evidence>
<dbReference type="EMBL" id="GBXM01076619">
    <property type="protein sequence ID" value="JAH31958.1"/>
    <property type="molecule type" value="Transcribed_RNA"/>
</dbReference>
<reference evidence="1" key="1">
    <citation type="submission" date="2014-11" db="EMBL/GenBank/DDBJ databases">
        <authorList>
            <person name="Amaro Gonzalez C."/>
        </authorList>
    </citation>
    <scope>NUCLEOTIDE SEQUENCE</scope>
</reference>
<protein>
    <submittedName>
        <fullName evidence="1">Uncharacterized protein</fullName>
    </submittedName>
</protein>
<sequence>MSVCSPNFHRTGNQTRKQPCITNALQKCRTSD</sequence>
<accession>A0A0E9RUL4</accession>